<name>A0A6C2YNN1_9BACT</name>
<dbReference type="RefSeq" id="WP_162657815.1">
    <property type="nucleotide sequence ID" value="NZ_LR593887.1"/>
</dbReference>
<keyword evidence="4" id="KW-0031">Aminopeptidase</keyword>
<protein>
    <recommendedName>
        <fullName evidence="3">Peptidase M28 domain-containing protein</fullName>
    </recommendedName>
</protein>
<dbReference type="PANTHER" id="PTHR12283:SF6">
    <property type="entry name" value="GLUTAMINYL-PEPTIDE CYCLOTRANSFERASE-RELATED"/>
    <property type="match status" value="1"/>
</dbReference>
<proteinExistence type="predicted"/>
<keyword evidence="2" id="KW-0012">Acyltransferase</keyword>
<evidence type="ECO:0000256" key="1">
    <source>
        <dbReference type="ARBA" id="ARBA00022679"/>
    </source>
</evidence>
<dbReference type="InParanoid" id="A0A6C2YNN1"/>
<reference evidence="4" key="1">
    <citation type="submission" date="2019-04" db="EMBL/GenBank/DDBJ databases">
        <authorList>
            <consortium name="Science for Life Laboratories"/>
        </authorList>
    </citation>
    <scope>NUCLEOTIDE SEQUENCE</scope>
    <source>
        <strain evidence="4">MBLW1</strain>
    </source>
</reference>
<gene>
    <name evidence="4" type="ORF">GMBLW1_12950</name>
</gene>
<dbReference type="EMBL" id="LR586016">
    <property type="protein sequence ID" value="VIP02665.1"/>
    <property type="molecule type" value="Genomic_DNA"/>
</dbReference>
<keyword evidence="4" id="KW-0378">Hydrolase</keyword>
<dbReference type="Pfam" id="PF04389">
    <property type="entry name" value="Peptidase_M28"/>
    <property type="match status" value="1"/>
</dbReference>
<dbReference type="SUPFAM" id="SSF53187">
    <property type="entry name" value="Zn-dependent exopeptidases"/>
    <property type="match status" value="1"/>
</dbReference>
<dbReference type="InterPro" id="IPR007484">
    <property type="entry name" value="Peptidase_M28"/>
</dbReference>
<keyword evidence="5" id="KW-1185">Reference proteome</keyword>
<dbReference type="GO" id="GO:0008270">
    <property type="term" value="F:zinc ion binding"/>
    <property type="evidence" value="ECO:0007669"/>
    <property type="project" value="TreeGrafter"/>
</dbReference>
<sequence length="336" mass="37759">MKRAMVVVLVAGLLVTLGWMIMPFPWGHSAEPPPPGNGSGNGDAFGADREAPAFKAIAFDDARAMKYLQELCEFGPRLSGSATMKKQQKRLQEHFEKHGAKVRLQTFDGKQPSQRDAVSMANLIASWHPDRKSRVIFCGHYDTRPYADQEPDRRNWNKPFLSANDGTSTTAFLMEFAHHVGQIPMNVGIDFVIFDGEEYIFDTTRDRYFLGSEHFAAEYRKSRDGTQYRAAILLDLFAGKNAKLKVEPGSSFWAGGLVQQVWDIAADQKCDAFVWQMGREVLDDHLALNRVGIPAIDIIDFDYPHWHKLTDVPANCSGAIMKQVGTVLNIWLQIQP</sequence>
<accession>A0A6C2YNN1</accession>
<dbReference type="AlphaFoldDB" id="A0A6C2YNN1"/>
<evidence type="ECO:0000313" key="4">
    <source>
        <dbReference type="EMBL" id="VIP02665.1"/>
    </source>
</evidence>
<dbReference type="KEGG" id="tim:GMBLW1_12950"/>
<dbReference type="InterPro" id="IPR040234">
    <property type="entry name" value="QC/QCL"/>
</dbReference>
<evidence type="ECO:0000256" key="2">
    <source>
        <dbReference type="ARBA" id="ARBA00023315"/>
    </source>
</evidence>
<dbReference type="Gene3D" id="3.40.630.10">
    <property type="entry name" value="Zn peptidases"/>
    <property type="match status" value="1"/>
</dbReference>
<keyword evidence="1" id="KW-0808">Transferase</keyword>
<dbReference type="Proteomes" id="UP000464378">
    <property type="component" value="Chromosome"/>
</dbReference>
<dbReference type="GO" id="GO:0016603">
    <property type="term" value="F:glutaminyl-peptide cyclotransferase activity"/>
    <property type="evidence" value="ECO:0007669"/>
    <property type="project" value="TreeGrafter"/>
</dbReference>
<dbReference type="PANTHER" id="PTHR12283">
    <property type="entry name" value="GLUTAMINYL-PEPTIDE CYCLOTRANSFERASE"/>
    <property type="match status" value="1"/>
</dbReference>
<evidence type="ECO:0000259" key="3">
    <source>
        <dbReference type="Pfam" id="PF04389"/>
    </source>
</evidence>
<dbReference type="GO" id="GO:0004177">
    <property type="term" value="F:aminopeptidase activity"/>
    <property type="evidence" value="ECO:0007669"/>
    <property type="project" value="UniProtKB-KW"/>
</dbReference>
<organism evidence="4">
    <name type="scientific">Tuwongella immobilis</name>
    <dbReference type="NCBI Taxonomy" id="692036"/>
    <lineage>
        <taxon>Bacteria</taxon>
        <taxon>Pseudomonadati</taxon>
        <taxon>Planctomycetota</taxon>
        <taxon>Planctomycetia</taxon>
        <taxon>Gemmatales</taxon>
        <taxon>Gemmataceae</taxon>
        <taxon>Tuwongella</taxon>
    </lineage>
</organism>
<feature type="domain" description="Peptidase M28" evidence="3">
    <location>
        <begin position="122"/>
        <end position="327"/>
    </location>
</feature>
<evidence type="ECO:0000313" key="5">
    <source>
        <dbReference type="Proteomes" id="UP000464378"/>
    </source>
</evidence>
<keyword evidence="4" id="KW-0645">Protease</keyword>
<dbReference type="EMBL" id="LR593887">
    <property type="protein sequence ID" value="VTS02084.1"/>
    <property type="molecule type" value="Genomic_DNA"/>
</dbReference>